<dbReference type="PROSITE" id="PS51066">
    <property type="entry name" value="ZF_FPG_2"/>
    <property type="match status" value="1"/>
</dbReference>
<evidence type="ECO:0000256" key="8">
    <source>
        <dbReference type="ARBA" id="ARBA00023125"/>
    </source>
</evidence>
<keyword evidence="3" id="KW-0479">Metal-binding</keyword>
<gene>
    <name evidence="16" type="ORF">SAMN05444339_103265</name>
</gene>
<keyword evidence="6" id="KW-0378">Hydrolase</keyword>
<evidence type="ECO:0000256" key="10">
    <source>
        <dbReference type="ARBA" id="ARBA00023239"/>
    </source>
</evidence>
<dbReference type="AlphaFoldDB" id="A0A1M4YV37"/>
<evidence type="ECO:0000256" key="7">
    <source>
        <dbReference type="ARBA" id="ARBA00022833"/>
    </source>
</evidence>
<name>A0A1M4YV37_LOKAT</name>
<dbReference type="GO" id="GO:0006284">
    <property type="term" value="P:base-excision repair"/>
    <property type="evidence" value="ECO:0007669"/>
    <property type="project" value="InterPro"/>
</dbReference>
<dbReference type="OrthoDB" id="5657047at2"/>
<dbReference type="InterPro" id="IPR012319">
    <property type="entry name" value="FPG_cat"/>
</dbReference>
<dbReference type="PANTHER" id="PTHR22993">
    <property type="entry name" value="FORMAMIDOPYRIMIDINE-DNA GLYCOSYLASE"/>
    <property type="match status" value="1"/>
</dbReference>
<dbReference type="GO" id="GO:0008270">
    <property type="term" value="F:zinc ion binding"/>
    <property type="evidence" value="ECO:0007669"/>
    <property type="project" value="UniProtKB-KW"/>
</dbReference>
<dbReference type="EMBL" id="FQUE01000003">
    <property type="protein sequence ID" value="SHF09669.1"/>
    <property type="molecule type" value="Genomic_DNA"/>
</dbReference>
<dbReference type="Gene3D" id="3.20.190.10">
    <property type="entry name" value="MutM-like, N-terminal"/>
    <property type="match status" value="1"/>
</dbReference>
<feature type="domain" description="Formamidopyrimidine-DNA glycosylase catalytic" evidence="15">
    <location>
        <begin position="2"/>
        <end position="114"/>
    </location>
</feature>
<dbReference type="SUPFAM" id="SSF46946">
    <property type="entry name" value="S13-like H2TH domain"/>
    <property type="match status" value="1"/>
</dbReference>
<evidence type="ECO:0000259" key="14">
    <source>
        <dbReference type="PROSITE" id="PS51066"/>
    </source>
</evidence>
<evidence type="ECO:0000256" key="6">
    <source>
        <dbReference type="ARBA" id="ARBA00022801"/>
    </source>
</evidence>
<dbReference type="SUPFAM" id="SSF81624">
    <property type="entry name" value="N-terminal domain of MutM-like DNA repair proteins"/>
    <property type="match status" value="1"/>
</dbReference>
<dbReference type="PROSITE" id="PS51068">
    <property type="entry name" value="FPG_CAT"/>
    <property type="match status" value="1"/>
</dbReference>
<sequence length="262" mass="28806">MPELPESDAARRRIADHCLHRTIAGFDLGEVTHVQLPSEAERERLVGTQFSQTRRHGKYIFAGTSDGPWLHIHLGMSGSLRVYDEGETPPDYARLIVIFEGTRRLAFRDPRKFGRVKLIEDVDAFIAAKGLGPDAMKMGDNAFAQAIGSTKTAVKSALLDQSKMAGVGNLWSDEALYRCGIMPDTRGTDLDGKAVAHLHRAVQDIMGHVMAKNADYSQLPADWLIHHRKDGADCPRCGGTITKKKVGGRTAYHCPDHQTHAG</sequence>
<dbReference type="Pfam" id="PF06831">
    <property type="entry name" value="H2TH"/>
    <property type="match status" value="1"/>
</dbReference>
<comment type="similarity">
    <text evidence="2">Belongs to the FPG family.</text>
</comment>
<evidence type="ECO:0000256" key="1">
    <source>
        <dbReference type="ARBA" id="ARBA00001668"/>
    </source>
</evidence>
<evidence type="ECO:0000256" key="2">
    <source>
        <dbReference type="ARBA" id="ARBA00009409"/>
    </source>
</evidence>
<dbReference type="SUPFAM" id="SSF57716">
    <property type="entry name" value="Glucocorticoid receptor-like (DNA-binding domain)"/>
    <property type="match status" value="1"/>
</dbReference>
<evidence type="ECO:0000256" key="12">
    <source>
        <dbReference type="ARBA" id="ARBA00023295"/>
    </source>
</evidence>
<evidence type="ECO:0000313" key="16">
    <source>
        <dbReference type="EMBL" id="SHF09669.1"/>
    </source>
</evidence>
<protein>
    <submittedName>
        <fullName evidence="16">Formamidopyrimidine-DNA glycosylase</fullName>
    </submittedName>
</protein>
<dbReference type="Proteomes" id="UP000183987">
    <property type="component" value="Unassembled WGS sequence"/>
</dbReference>
<dbReference type="InterPro" id="IPR010979">
    <property type="entry name" value="Ribosomal_uS13-like_H2TH"/>
</dbReference>
<accession>A0A1M4YV37</accession>
<keyword evidence="11" id="KW-0511">Multifunctional enzyme</keyword>
<organism evidence="16 17">
    <name type="scientific">Loktanella atrilutea</name>
    <dbReference type="NCBI Taxonomy" id="366533"/>
    <lineage>
        <taxon>Bacteria</taxon>
        <taxon>Pseudomonadati</taxon>
        <taxon>Pseudomonadota</taxon>
        <taxon>Alphaproteobacteria</taxon>
        <taxon>Rhodobacterales</taxon>
        <taxon>Roseobacteraceae</taxon>
        <taxon>Loktanella</taxon>
    </lineage>
</organism>
<reference evidence="17" key="1">
    <citation type="submission" date="2016-11" db="EMBL/GenBank/DDBJ databases">
        <authorList>
            <person name="Varghese N."/>
            <person name="Submissions S."/>
        </authorList>
    </citation>
    <scope>NUCLEOTIDE SEQUENCE [LARGE SCALE GENOMIC DNA]</scope>
    <source>
        <strain evidence="17">DSM 29326</strain>
    </source>
</reference>
<keyword evidence="4" id="KW-0227">DNA damage</keyword>
<feature type="domain" description="FPG-type" evidence="14">
    <location>
        <begin position="225"/>
        <end position="259"/>
    </location>
</feature>
<evidence type="ECO:0000256" key="3">
    <source>
        <dbReference type="ARBA" id="ARBA00022723"/>
    </source>
</evidence>
<dbReference type="STRING" id="366533.SAMN05444339_103265"/>
<dbReference type="Pfam" id="PF01149">
    <property type="entry name" value="Fapy_DNA_glyco"/>
    <property type="match status" value="1"/>
</dbReference>
<evidence type="ECO:0000256" key="11">
    <source>
        <dbReference type="ARBA" id="ARBA00023268"/>
    </source>
</evidence>
<dbReference type="InterPro" id="IPR015886">
    <property type="entry name" value="H2TH_FPG"/>
</dbReference>
<evidence type="ECO:0000256" key="13">
    <source>
        <dbReference type="PROSITE-ProRule" id="PRU00391"/>
    </source>
</evidence>
<dbReference type="GO" id="GO:0008534">
    <property type="term" value="F:oxidized purine nucleobase lesion DNA N-glycosylase activity"/>
    <property type="evidence" value="ECO:0007669"/>
    <property type="project" value="UniProtKB-EC"/>
</dbReference>
<keyword evidence="9" id="KW-0234">DNA repair</keyword>
<keyword evidence="7" id="KW-0862">Zinc</keyword>
<evidence type="ECO:0000313" key="17">
    <source>
        <dbReference type="Proteomes" id="UP000183987"/>
    </source>
</evidence>
<dbReference type="PANTHER" id="PTHR22993:SF9">
    <property type="entry name" value="FORMAMIDOPYRIMIDINE-DNA GLYCOSYLASE"/>
    <property type="match status" value="1"/>
</dbReference>
<dbReference type="SMART" id="SM01232">
    <property type="entry name" value="H2TH"/>
    <property type="match status" value="1"/>
</dbReference>
<keyword evidence="12" id="KW-0326">Glycosidase</keyword>
<keyword evidence="8" id="KW-0238">DNA-binding</keyword>
<evidence type="ECO:0000259" key="15">
    <source>
        <dbReference type="PROSITE" id="PS51068"/>
    </source>
</evidence>
<dbReference type="GO" id="GO:0016829">
    <property type="term" value="F:lyase activity"/>
    <property type="evidence" value="ECO:0007669"/>
    <property type="project" value="UniProtKB-KW"/>
</dbReference>
<dbReference type="GO" id="GO:0003906">
    <property type="term" value="F:DNA-(apurinic or apyrimidinic site) endonuclease activity"/>
    <property type="evidence" value="ECO:0007669"/>
    <property type="project" value="InterPro"/>
</dbReference>
<dbReference type="GO" id="GO:0003684">
    <property type="term" value="F:damaged DNA binding"/>
    <property type="evidence" value="ECO:0007669"/>
    <property type="project" value="InterPro"/>
</dbReference>
<dbReference type="InterPro" id="IPR035937">
    <property type="entry name" value="FPG_N"/>
</dbReference>
<proteinExistence type="inferred from homology"/>
<dbReference type="Gene3D" id="1.10.8.50">
    <property type="match status" value="1"/>
</dbReference>
<keyword evidence="5 13" id="KW-0863">Zinc-finger</keyword>
<dbReference type="InterPro" id="IPR000214">
    <property type="entry name" value="Znf_DNA_glyclase/AP_lyase"/>
</dbReference>
<dbReference type="SMART" id="SM00898">
    <property type="entry name" value="Fapy_DNA_glyco"/>
    <property type="match status" value="1"/>
</dbReference>
<keyword evidence="17" id="KW-1185">Reference proteome</keyword>
<evidence type="ECO:0000256" key="4">
    <source>
        <dbReference type="ARBA" id="ARBA00022763"/>
    </source>
</evidence>
<comment type="catalytic activity">
    <reaction evidence="1">
        <text>Hydrolysis of DNA containing ring-opened 7-methylguanine residues, releasing 2,6-diamino-4-hydroxy-5-(N-methyl)formamidopyrimidine.</text>
        <dbReference type="EC" id="3.2.2.23"/>
    </reaction>
</comment>
<evidence type="ECO:0000256" key="9">
    <source>
        <dbReference type="ARBA" id="ARBA00023204"/>
    </source>
</evidence>
<keyword evidence="10" id="KW-0456">Lyase</keyword>
<evidence type="ECO:0000256" key="5">
    <source>
        <dbReference type="ARBA" id="ARBA00022771"/>
    </source>
</evidence>